<dbReference type="EMBL" id="JAAMPC010000017">
    <property type="protein sequence ID" value="KAG2248201.1"/>
    <property type="molecule type" value="Genomic_DNA"/>
</dbReference>
<evidence type="ECO:0000313" key="3">
    <source>
        <dbReference type="Proteomes" id="UP000886595"/>
    </source>
</evidence>
<sequence length="123" mass="13415">MTGDVDMDTVFEGFANLDDEFVASLRRVRIGSKIRSCLANVRRGFALVFCFILLLLSSNIGCSNARRLGFHKQHHKVASSAQDVVNGGGRKRVLGGVETGGGEVVVMDYPQPHHKPPIHNDKA</sequence>
<evidence type="ECO:0000256" key="1">
    <source>
        <dbReference type="SAM" id="Phobius"/>
    </source>
</evidence>
<proteinExistence type="predicted"/>
<feature type="transmembrane region" description="Helical" evidence="1">
    <location>
        <begin position="44"/>
        <end position="62"/>
    </location>
</feature>
<protein>
    <submittedName>
        <fullName evidence="2">Uncharacterized protein</fullName>
    </submittedName>
</protein>
<gene>
    <name evidence="2" type="ORF">Bca52824_087829</name>
</gene>
<dbReference type="Proteomes" id="UP000886595">
    <property type="component" value="Unassembled WGS sequence"/>
</dbReference>
<reference evidence="2 3" key="1">
    <citation type="submission" date="2020-02" db="EMBL/GenBank/DDBJ databases">
        <authorList>
            <person name="Ma Q."/>
            <person name="Huang Y."/>
            <person name="Song X."/>
            <person name="Pei D."/>
        </authorList>
    </citation>
    <scope>NUCLEOTIDE SEQUENCE [LARGE SCALE GENOMIC DNA]</scope>
    <source>
        <strain evidence="2">Sxm20200214</strain>
        <tissue evidence="2">Leaf</tissue>
    </source>
</reference>
<comment type="caution">
    <text evidence="2">The sequence shown here is derived from an EMBL/GenBank/DDBJ whole genome shotgun (WGS) entry which is preliminary data.</text>
</comment>
<keyword evidence="1" id="KW-1133">Transmembrane helix</keyword>
<keyword evidence="1" id="KW-0472">Membrane</keyword>
<dbReference type="Pfam" id="PF21529">
    <property type="entry name" value="GLV1-2"/>
    <property type="match status" value="1"/>
</dbReference>
<name>A0A8X7PAF3_BRACI</name>
<keyword evidence="1" id="KW-0812">Transmembrane</keyword>
<evidence type="ECO:0000313" key="2">
    <source>
        <dbReference type="EMBL" id="KAG2248201.1"/>
    </source>
</evidence>
<dbReference type="AlphaFoldDB" id="A0A8X7PAF3"/>
<organism evidence="2 3">
    <name type="scientific">Brassica carinata</name>
    <name type="common">Ethiopian mustard</name>
    <name type="synonym">Abyssinian cabbage</name>
    <dbReference type="NCBI Taxonomy" id="52824"/>
    <lineage>
        <taxon>Eukaryota</taxon>
        <taxon>Viridiplantae</taxon>
        <taxon>Streptophyta</taxon>
        <taxon>Embryophyta</taxon>
        <taxon>Tracheophyta</taxon>
        <taxon>Spermatophyta</taxon>
        <taxon>Magnoliopsida</taxon>
        <taxon>eudicotyledons</taxon>
        <taxon>Gunneridae</taxon>
        <taxon>Pentapetalae</taxon>
        <taxon>rosids</taxon>
        <taxon>malvids</taxon>
        <taxon>Brassicales</taxon>
        <taxon>Brassicaceae</taxon>
        <taxon>Brassiceae</taxon>
        <taxon>Brassica</taxon>
    </lineage>
</organism>
<accession>A0A8X7PAF3</accession>
<keyword evidence="3" id="KW-1185">Reference proteome</keyword>
<dbReference type="InterPro" id="IPR049306">
    <property type="entry name" value="GLV1-2"/>
</dbReference>